<organism evidence="5 6">
    <name type="scientific">Citrus sinensis</name>
    <name type="common">Sweet orange</name>
    <name type="synonym">Citrus aurantium var. sinensis</name>
    <dbReference type="NCBI Taxonomy" id="2711"/>
    <lineage>
        <taxon>Eukaryota</taxon>
        <taxon>Viridiplantae</taxon>
        <taxon>Streptophyta</taxon>
        <taxon>Embryophyta</taxon>
        <taxon>Tracheophyta</taxon>
        <taxon>Spermatophyta</taxon>
        <taxon>Magnoliopsida</taxon>
        <taxon>eudicotyledons</taxon>
        <taxon>Gunneridae</taxon>
        <taxon>Pentapetalae</taxon>
        <taxon>rosids</taxon>
        <taxon>malvids</taxon>
        <taxon>Sapindales</taxon>
        <taxon>Rutaceae</taxon>
        <taxon>Aurantioideae</taxon>
        <taxon>Citrus</taxon>
    </lineage>
</organism>
<dbReference type="Gene3D" id="3.80.10.10">
    <property type="entry name" value="Ribonuclease Inhibitor"/>
    <property type="match status" value="2"/>
</dbReference>
<evidence type="ECO:0000256" key="2">
    <source>
        <dbReference type="ARBA" id="ARBA00022821"/>
    </source>
</evidence>
<dbReference type="Gene3D" id="1.10.8.430">
    <property type="entry name" value="Helical domain of apoptotic protease-activating factors"/>
    <property type="match status" value="1"/>
</dbReference>
<proteinExistence type="predicted"/>
<name>A0A067DBQ9_CITSI</name>
<evidence type="ECO:0000256" key="1">
    <source>
        <dbReference type="ARBA" id="ARBA00022737"/>
    </source>
</evidence>
<accession>A0A067DBQ9</accession>
<evidence type="ECO:0000313" key="5">
    <source>
        <dbReference type="EMBL" id="KDO40439.1"/>
    </source>
</evidence>
<keyword evidence="2" id="KW-0611">Plant defense</keyword>
<protein>
    <recommendedName>
        <fullName evidence="7">NB-ARC domain-containing protein</fullName>
    </recommendedName>
</protein>
<dbReference type="AlphaFoldDB" id="A0A067DBQ9"/>
<dbReference type="Pfam" id="PF23282">
    <property type="entry name" value="WHD_ROQ1"/>
    <property type="match status" value="1"/>
</dbReference>
<evidence type="ECO:0000259" key="3">
    <source>
        <dbReference type="Pfam" id="PF23282"/>
    </source>
</evidence>
<reference evidence="5 6" key="1">
    <citation type="submission" date="2014-04" db="EMBL/GenBank/DDBJ databases">
        <authorList>
            <consortium name="International Citrus Genome Consortium"/>
            <person name="Gmitter F."/>
            <person name="Chen C."/>
            <person name="Farmerie W."/>
            <person name="Harkins T."/>
            <person name="Desany B."/>
            <person name="Mohiuddin M."/>
            <person name="Kodira C."/>
            <person name="Borodovsky M."/>
            <person name="Lomsadze A."/>
            <person name="Burns P."/>
            <person name="Jenkins J."/>
            <person name="Prochnik S."/>
            <person name="Shu S."/>
            <person name="Chapman J."/>
            <person name="Pitluck S."/>
            <person name="Schmutz J."/>
            <person name="Rokhsar D."/>
        </authorList>
    </citation>
    <scope>NUCLEOTIDE SEQUENCE</scope>
</reference>
<gene>
    <name evidence="5" type="ORF">CISIN_1g005085mg</name>
</gene>
<dbReference type="InterPro" id="IPR027417">
    <property type="entry name" value="P-loop_NTPase"/>
</dbReference>
<dbReference type="InterPro" id="IPR044974">
    <property type="entry name" value="Disease_R_plants"/>
</dbReference>
<dbReference type="SUPFAM" id="SSF52058">
    <property type="entry name" value="L domain-like"/>
    <property type="match status" value="1"/>
</dbReference>
<feature type="domain" description="Disease resistance protein RPS4B/Roq1-like leucine-rich repeats" evidence="4">
    <location>
        <begin position="471"/>
        <end position="544"/>
    </location>
</feature>
<keyword evidence="1" id="KW-0677">Repeat</keyword>
<dbReference type="Proteomes" id="UP000027120">
    <property type="component" value="Unassembled WGS sequence"/>
</dbReference>
<dbReference type="InterPro" id="IPR058192">
    <property type="entry name" value="WHD_ROQ1-like"/>
</dbReference>
<dbReference type="PANTHER" id="PTHR11017">
    <property type="entry name" value="LEUCINE-RICH REPEAT-CONTAINING PROTEIN"/>
    <property type="match status" value="1"/>
</dbReference>
<dbReference type="SUPFAM" id="SSF52540">
    <property type="entry name" value="P-loop containing nucleoside triphosphate hydrolases"/>
    <property type="match status" value="1"/>
</dbReference>
<dbReference type="InterPro" id="IPR032675">
    <property type="entry name" value="LRR_dom_sf"/>
</dbReference>
<dbReference type="SMR" id="A0A067DBQ9"/>
<dbReference type="InterPro" id="IPR042197">
    <property type="entry name" value="Apaf_helical"/>
</dbReference>
<dbReference type="PANTHER" id="PTHR11017:SF574">
    <property type="entry name" value="ADP-RIBOSYL CYCLASE_CYCLIC ADP-RIBOSE HYDROLASE"/>
    <property type="match status" value="1"/>
</dbReference>
<dbReference type="Pfam" id="PF23286">
    <property type="entry name" value="LRR_13"/>
    <property type="match status" value="1"/>
</dbReference>
<keyword evidence="6" id="KW-1185">Reference proteome</keyword>
<dbReference type="EMBL" id="KK785947">
    <property type="protein sequence ID" value="KDO40439.1"/>
    <property type="molecule type" value="Genomic_DNA"/>
</dbReference>
<dbReference type="GO" id="GO:0006952">
    <property type="term" value="P:defense response"/>
    <property type="evidence" value="ECO:0007669"/>
    <property type="project" value="InterPro"/>
</dbReference>
<evidence type="ECO:0000313" key="6">
    <source>
        <dbReference type="Proteomes" id="UP000027120"/>
    </source>
</evidence>
<dbReference type="Gene3D" id="3.40.50.300">
    <property type="entry name" value="P-loop containing nucleotide triphosphate hydrolases"/>
    <property type="match status" value="1"/>
</dbReference>
<evidence type="ECO:0008006" key="7">
    <source>
        <dbReference type="Google" id="ProtNLM"/>
    </source>
</evidence>
<dbReference type="InterPro" id="IPR058546">
    <property type="entry name" value="RPS4B/Roq1-like_LRR"/>
</dbReference>
<evidence type="ECO:0000259" key="4">
    <source>
        <dbReference type="Pfam" id="PF23286"/>
    </source>
</evidence>
<feature type="domain" description="Disease resistance protein Roq1-like winged-helix" evidence="3">
    <location>
        <begin position="185"/>
        <end position="227"/>
    </location>
</feature>
<sequence>MGGIGKTTIGVVFNQFSQKFEGKYFMANVREESEKCGVLVHLRNQVLSKVLGENFDIGTQKIPQYIRDRLQRMKVFIVLDDVNKDKTILERYGTQRIYEVEGLNCNEVLRLFSSCAFKENHCPEDLLKHSETAVHYAKGNPLALQVLGSSFYGKSKPDWVNALNNLKRISGSDIYDDREHVMWILSDDYCSVQYAMNVLVNKSLIKISYNKLQMHDLLQEMGREIVCQEFREKPEKRSRLWDYKDVCHVLEKNKGTDAIKSIFLDLSKIEEINLDPRAFTNMSNVRLLKFYISGHFDVSKMSSKVHLQQESYRTQLSFKKVEQIWEGQKKAPKLKYVDLNHSTNLTRIPEPSETPNLERMNLRNCTGLAHIPSYVQNFNKLGNMIMAGCESLRCFPQNIHFISSIKIDCYKCVNLKEFPRISGNVVELNLMCTPIEEVPLSIECLPNLEILEMSFCYSLKRLSTSICKLKYLSSLDLSYCINLESFPEILEKMELLEEINLEEASNIKELPSSIENLEGLKQLKLTGCTKLGSLPETKNWMHPYCKHYPITRVKDYSSTSPVQLIFANCLKLNESIWADLQQRIRHMIIASRRLFCEKNIGLSDGAAVSFDFFIRYQLVIVKGPQKVKCCGVSPVYANPNTFTLEFGDRSEDFDYMDNAQRQIVGGSHEYELESIRREQFNGPQRQTSRFSQFLKNVCCFDYEPWTKTFFQDQGI</sequence>